<evidence type="ECO:0000313" key="1">
    <source>
        <dbReference type="EMBL" id="SJK99539.1"/>
    </source>
</evidence>
<accession>A0A284QSV4</accession>
<proteinExistence type="predicted"/>
<sequence length="237" mass="26792">MDDLWTPSTSSHGKILWFFGQPNKSLDFKDKTETASDTGAVYSSRWQMGSTKRVHLSEYSNAWLRVALSCTPTCPLACSIGWKSVATSPMFTKAFMHMSTSSPRSPIESLCFKEDISNELQNRPLYLSDEENQLPGAQKDRIGPIVDREWWRGSERIQADRATRSLCVNIKLVPSESLVRLRISPPRDIDTNSSFARSSQQDVPEIHRLLEKCIAAVPRLALIIIVSPSRPPYHERV</sequence>
<reference evidence="2" key="1">
    <citation type="journal article" date="2017" name="Nat. Ecol. Evol.">
        <title>Genome expansion and lineage-specific genetic innovations in the forest pathogenic fungi Armillaria.</title>
        <authorList>
            <person name="Sipos G."/>
            <person name="Prasanna A.N."/>
            <person name="Walter M.C."/>
            <person name="O'Connor E."/>
            <person name="Balint B."/>
            <person name="Krizsan K."/>
            <person name="Kiss B."/>
            <person name="Hess J."/>
            <person name="Varga T."/>
            <person name="Slot J."/>
            <person name="Riley R."/>
            <person name="Boka B."/>
            <person name="Rigling D."/>
            <person name="Barry K."/>
            <person name="Lee J."/>
            <person name="Mihaltcheva S."/>
            <person name="LaButti K."/>
            <person name="Lipzen A."/>
            <person name="Waldron R."/>
            <person name="Moloney N.M."/>
            <person name="Sperisen C."/>
            <person name="Kredics L."/>
            <person name="Vagvoelgyi C."/>
            <person name="Patrignani A."/>
            <person name="Fitzpatrick D."/>
            <person name="Nagy I."/>
            <person name="Doyle S."/>
            <person name="Anderson J.B."/>
            <person name="Grigoriev I.V."/>
            <person name="Gueldener U."/>
            <person name="Muensterkoetter M."/>
            <person name="Nagy L.G."/>
        </authorList>
    </citation>
    <scope>NUCLEOTIDE SEQUENCE [LARGE SCALE GENOMIC DNA]</scope>
    <source>
        <strain evidence="2">C18/9</strain>
    </source>
</reference>
<dbReference type="OrthoDB" id="2831558at2759"/>
<dbReference type="Proteomes" id="UP000219338">
    <property type="component" value="Unassembled WGS sequence"/>
</dbReference>
<name>A0A284QSV4_ARMOS</name>
<protein>
    <submittedName>
        <fullName evidence="1">Uncharacterized protein</fullName>
    </submittedName>
</protein>
<dbReference type="EMBL" id="FUEG01000002">
    <property type="protein sequence ID" value="SJK99539.1"/>
    <property type="molecule type" value="Genomic_DNA"/>
</dbReference>
<organism evidence="1 2">
    <name type="scientific">Armillaria ostoyae</name>
    <name type="common">Armillaria root rot fungus</name>
    <dbReference type="NCBI Taxonomy" id="47428"/>
    <lineage>
        <taxon>Eukaryota</taxon>
        <taxon>Fungi</taxon>
        <taxon>Dikarya</taxon>
        <taxon>Basidiomycota</taxon>
        <taxon>Agaricomycotina</taxon>
        <taxon>Agaricomycetes</taxon>
        <taxon>Agaricomycetidae</taxon>
        <taxon>Agaricales</taxon>
        <taxon>Marasmiineae</taxon>
        <taxon>Physalacriaceae</taxon>
        <taxon>Armillaria</taxon>
    </lineage>
</organism>
<keyword evidence="2" id="KW-1185">Reference proteome</keyword>
<gene>
    <name evidence="1" type="ORF">ARMOST_02844</name>
</gene>
<dbReference type="AlphaFoldDB" id="A0A284QSV4"/>
<evidence type="ECO:0000313" key="2">
    <source>
        <dbReference type="Proteomes" id="UP000219338"/>
    </source>
</evidence>